<dbReference type="SUPFAM" id="SSF55136">
    <property type="entry name" value="Probable bacterial effector-binding domain"/>
    <property type="match status" value="1"/>
</dbReference>
<dbReference type="SUPFAM" id="SSF46689">
    <property type="entry name" value="Homeodomain-like"/>
    <property type="match status" value="2"/>
</dbReference>
<dbReference type="InterPro" id="IPR011256">
    <property type="entry name" value="Reg_factor_effector_dom_sf"/>
</dbReference>
<name>A0A917ART9_9BACI</name>
<keyword evidence="6" id="KW-1185">Reference proteome</keyword>
<dbReference type="RefSeq" id="WP_188388270.1">
    <property type="nucleotide sequence ID" value="NZ_BMFK01000001.1"/>
</dbReference>
<accession>A0A917ART9</accession>
<evidence type="ECO:0000256" key="3">
    <source>
        <dbReference type="ARBA" id="ARBA00023163"/>
    </source>
</evidence>
<dbReference type="AlphaFoldDB" id="A0A917ART9"/>
<dbReference type="PROSITE" id="PS00041">
    <property type="entry name" value="HTH_ARAC_FAMILY_1"/>
    <property type="match status" value="1"/>
</dbReference>
<protein>
    <submittedName>
        <fullName evidence="5">AraC family transcriptional regulator</fullName>
    </submittedName>
</protein>
<sequence length="302" mass="35311">MNEYEKQIQRSIDYIETALAEKVSLTDLAMVAGFSDYHYHRVFHMMTGDTVMEYVRKRRLARAAYDISHTDEKILDIALTYGFQSHETLTRAFKKLFEMTPSEYRKRGIHAPVYPKIDVMKYQLHSYLGGIKMDYRIETKPGFDLIGYAMETSMKGEKNQKDIPAFWQDYLQKGLGDKIPYRVHTNEYVELGLCTDYNFEAGSITYIIGMEATSLENVPEGMIGRSFPETTYAVFTTPKVEKEEFVASIQQTWQKIFAEWFPHSGYEHAGTFEFERYDEKCHEDKNDLLQIEIHIPVRKVTK</sequence>
<dbReference type="InterPro" id="IPR050959">
    <property type="entry name" value="MarA-like"/>
</dbReference>
<evidence type="ECO:0000256" key="2">
    <source>
        <dbReference type="ARBA" id="ARBA00023125"/>
    </source>
</evidence>
<keyword evidence="2" id="KW-0238">DNA-binding</keyword>
<dbReference type="InterPro" id="IPR029441">
    <property type="entry name" value="Cass2"/>
</dbReference>
<feature type="domain" description="HTH araC/xylS-type" evidence="4">
    <location>
        <begin position="9"/>
        <end position="107"/>
    </location>
</feature>
<dbReference type="Proteomes" id="UP000605259">
    <property type="component" value="Unassembled WGS sequence"/>
</dbReference>
<proteinExistence type="predicted"/>
<evidence type="ECO:0000259" key="4">
    <source>
        <dbReference type="PROSITE" id="PS01124"/>
    </source>
</evidence>
<dbReference type="SMART" id="SM00871">
    <property type="entry name" value="AraC_E_bind"/>
    <property type="match status" value="1"/>
</dbReference>
<evidence type="ECO:0000313" key="6">
    <source>
        <dbReference type="Proteomes" id="UP000605259"/>
    </source>
</evidence>
<dbReference type="Pfam" id="PF12833">
    <property type="entry name" value="HTH_18"/>
    <property type="match status" value="1"/>
</dbReference>
<keyword evidence="3" id="KW-0804">Transcription</keyword>
<dbReference type="InterPro" id="IPR018062">
    <property type="entry name" value="HTH_AraC-typ_CS"/>
</dbReference>
<dbReference type="InterPro" id="IPR010499">
    <property type="entry name" value="AraC_E-bd"/>
</dbReference>
<dbReference type="EMBL" id="BMFK01000001">
    <property type="protein sequence ID" value="GGE70564.1"/>
    <property type="molecule type" value="Genomic_DNA"/>
</dbReference>
<evidence type="ECO:0000256" key="1">
    <source>
        <dbReference type="ARBA" id="ARBA00023015"/>
    </source>
</evidence>
<dbReference type="SMART" id="SM00342">
    <property type="entry name" value="HTH_ARAC"/>
    <property type="match status" value="1"/>
</dbReference>
<dbReference type="Pfam" id="PF14526">
    <property type="entry name" value="Cass2"/>
    <property type="match status" value="1"/>
</dbReference>
<dbReference type="PANTHER" id="PTHR47504">
    <property type="entry name" value="RIGHT ORIGIN-BINDING PROTEIN"/>
    <property type="match status" value="1"/>
</dbReference>
<dbReference type="PANTHER" id="PTHR47504:SF5">
    <property type="entry name" value="RIGHT ORIGIN-BINDING PROTEIN"/>
    <property type="match status" value="1"/>
</dbReference>
<gene>
    <name evidence="5" type="ORF">GCM10007140_20580</name>
</gene>
<dbReference type="PROSITE" id="PS01124">
    <property type="entry name" value="HTH_ARAC_FAMILY_2"/>
    <property type="match status" value="1"/>
</dbReference>
<comment type="caution">
    <text evidence="5">The sequence shown here is derived from an EMBL/GenBank/DDBJ whole genome shotgun (WGS) entry which is preliminary data.</text>
</comment>
<dbReference type="InterPro" id="IPR009057">
    <property type="entry name" value="Homeodomain-like_sf"/>
</dbReference>
<organism evidence="5 6">
    <name type="scientific">Priestia taiwanensis</name>
    <dbReference type="NCBI Taxonomy" id="1347902"/>
    <lineage>
        <taxon>Bacteria</taxon>
        <taxon>Bacillati</taxon>
        <taxon>Bacillota</taxon>
        <taxon>Bacilli</taxon>
        <taxon>Bacillales</taxon>
        <taxon>Bacillaceae</taxon>
        <taxon>Priestia</taxon>
    </lineage>
</organism>
<evidence type="ECO:0000313" key="5">
    <source>
        <dbReference type="EMBL" id="GGE70564.1"/>
    </source>
</evidence>
<dbReference type="Gene3D" id="1.10.10.60">
    <property type="entry name" value="Homeodomain-like"/>
    <property type="match status" value="2"/>
</dbReference>
<reference evidence="5" key="1">
    <citation type="journal article" date="2014" name="Int. J. Syst. Evol. Microbiol.">
        <title>Complete genome sequence of Corynebacterium casei LMG S-19264T (=DSM 44701T), isolated from a smear-ripened cheese.</title>
        <authorList>
            <consortium name="US DOE Joint Genome Institute (JGI-PGF)"/>
            <person name="Walter F."/>
            <person name="Albersmeier A."/>
            <person name="Kalinowski J."/>
            <person name="Ruckert C."/>
        </authorList>
    </citation>
    <scope>NUCLEOTIDE SEQUENCE</scope>
    <source>
        <strain evidence="5">CGMCC 1.12698</strain>
    </source>
</reference>
<reference evidence="5" key="2">
    <citation type="submission" date="2020-09" db="EMBL/GenBank/DDBJ databases">
        <authorList>
            <person name="Sun Q."/>
            <person name="Zhou Y."/>
        </authorList>
    </citation>
    <scope>NUCLEOTIDE SEQUENCE</scope>
    <source>
        <strain evidence="5">CGMCC 1.12698</strain>
    </source>
</reference>
<dbReference type="GO" id="GO:0043565">
    <property type="term" value="F:sequence-specific DNA binding"/>
    <property type="evidence" value="ECO:0007669"/>
    <property type="project" value="InterPro"/>
</dbReference>
<dbReference type="Gene3D" id="3.20.80.10">
    <property type="entry name" value="Regulatory factor, effector binding domain"/>
    <property type="match status" value="1"/>
</dbReference>
<keyword evidence="1" id="KW-0805">Transcription regulation</keyword>
<dbReference type="GO" id="GO:0003700">
    <property type="term" value="F:DNA-binding transcription factor activity"/>
    <property type="evidence" value="ECO:0007669"/>
    <property type="project" value="InterPro"/>
</dbReference>
<dbReference type="InterPro" id="IPR018060">
    <property type="entry name" value="HTH_AraC"/>
</dbReference>